<comment type="caution">
    <text evidence="2">The sequence shown here is derived from an EMBL/GenBank/DDBJ whole genome shotgun (WGS) entry which is preliminary data.</text>
</comment>
<feature type="region of interest" description="Disordered" evidence="1">
    <location>
        <begin position="227"/>
        <end position="246"/>
    </location>
</feature>
<evidence type="ECO:0000313" key="2">
    <source>
        <dbReference type="EMBL" id="GER42275.1"/>
    </source>
</evidence>
<name>A0A5A7QAH5_STRAF</name>
<accession>A0A5A7QAH5</accession>
<reference evidence="3" key="1">
    <citation type="journal article" date="2019" name="Curr. Biol.">
        <title>Genome Sequence of Striga asiatica Provides Insight into the Evolution of Plant Parasitism.</title>
        <authorList>
            <person name="Yoshida S."/>
            <person name="Kim S."/>
            <person name="Wafula E.K."/>
            <person name="Tanskanen J."/>
            <person name="Kim Y.M."/>
            <person name="Honaas L."/>
            <person name="Yang Z."/>
            <person name="Spallek T."/>
            <person name="Conn C.E."/>
            <person name="Ichihashi Y."/>
            <person name="Cheong K."/>
            <person name="Cui S."/>
            <person name="Der J.P."/>
            <person name="Gundlach H."/>
            <person name="Jiao Y."/>
            <person name="Hori C."/>
            <person name="Ishida J.K."/>
            <person name="Kasahara H."/>
            <person name="Kiba T."/>
            <person name="Kim M.S."/>
            <person name="Koo N."/>
            <person name="Laohavisit A."/>
            <person name="Lee Y.H."/>
            <person name="Lumba S."/>
            <person name="McCourt P."/>
            <person name="Mortimer J.C."/>
            <person name="Mutuku J.M."/>
            <person name="Nomura T."/>
            <person name="Sasaki-Sekimoto Y."/>
            <person name="Seto Y."/>
            <person name="Wang Y."/>
            <person name="Wakatake T."/>
            <person name="Sakakibara H."/>
            <person name="Demura T."/>
            <person name="Yamaguchi S."/>
            <person name="Yoneyama K."/>
            <person name="Manabe R.I."/>
            <person name="Nelson D.C."/>
            <person name="Schulman A.H."/>
            <person name="Timko M.P."/>
            <person name="dePamphilis C.W."/>
            <person name="Choi D."/>
            <person name="Shirasu K."/>
        </authorList>
    </citation>
    <scope>NUCLEOTIDE SEQUENCE [LARGE SCALE GENOMIC DNA]</scope>
    <source>
        <strain evidence="3">cv. UVA1</strain>
    </source>
</reference>
<gene>
    <name evidence="2" type="ORF">STAS_19054</name>
</gene>
<feature type="non-terminal residue" evidence="2">
    <location>
        <position position="1"/>
    </location>
</feature>
<feature type="region of interest" description="Disordered" evidence="1">
    <location>
        <begin position="175"/>
        <end position="200"/>
    </location>
</feature>
<sequence>CLLLVFAPNEKCRLKNGFLVEPEPILSPLPSGPPPPLMDRSNTISPLKSLLTTRFLDFLRALESVSPLIAFSDNIIFTARFSPNVQTGQVGSYLSISKVIYSKHSEWYTCPHVRTETTASSFTAYISFCPNEDPSVKSRVQIPQLEWGLLNLVNLSLLGPDASLSKDHLSRAAGIDQLSEDPPLESFPQEGAAWRDEGGSSDIEKEGDLGILLCWCHLKGVENEGDADLDEREGTEGESFRDDTGTDFPLGIHFLVQSKT</sequence>
<dbReference type="EMBL" id="BKCP01006294">
    <property type="protein sequence ID" value="GER42275.1"/>
    <property type="molecule type" value="Genomic_DNA"/>
</dbReference>
<dbReference type="AlphaFoldDB" id="A0A5A7QAH5"/>
<keyword evidence="3" id="KW-1185">Reference proteome</keyword>
<protein>
    <submittedName>
        <fullName evidence="2">DWNN domain</fullName>
    </submittedName>
</protein>
<feature type="non-terminal residue" evidence="2">
    <location>
        <position position="260"/>
    </location>
</feature>
<organism evidence="2 3">
    <name type="scientific">Striga asiatica</name>
    <name type="common">Asiatic witchweed</name>
    <name type="synonym">Buchnera asiatica</name>
    <dbReference type="NCBI Taxonomy" id="4170"/>
    <lineage>
        <taxon>Eukaryota</taxon>
        <taxon>Viridiplantae</taxon>
        <taxon>Streptophyta</taxon>
        <taxon>Embryophyta</taxon>
        <taxon>Tracheophyta</taxon>
        <taxon>Spermatophyta</taxon>
        <taxon>Magnoliopsida</taxon>
        <taxon>eudicotyledons</taxon>
        <taxon>Gunneridae</taxon>
        <taxon>Pentapetalae</taxon>
        <taxon>asterids</taxon>
        <taxon>lamiids</taxon>
        <taxon>Lamiales</taxon>
        <taxon>Orobanchaceae</taxon>
        <taxon>Buchnereae</taxon>
        <taxon>Striga</taxon>
    </lineage>
</organism>
<dbReference type="Proteomes" id="UP000325081">
    <property type="component" value="Unassembled WGS sequence"/>
</dbReference>
<evidence type="ECO:0000313" key="3">
    <source>
        <dbReference type="Proteomes" id="UP000325081"/>
    </source>
</evidence>
<evidence type="ECO:0000256" key="1">
    <source>
        <dbReference type="SAM" id="MobiDB-lite"/>
    </source>
</evidence>
<proteinExistence type="predicted"/>
<feature type="compositionally biased region" description="Basic and acidic residues" evidence="1">
    <location>
        <begin position="232"/>
        <end position="244"/>
    </location>
</feature>